<gene>
    <name evidence="2" type="ORF">EOE48_24230</name>
</gene>
<name>A0A437NVX8_9HYPH</name>
<evidence type="ECO:0000313" key="2">
    <source>
        <dbReference type="EMBL" id="RVU14179.1"/>
    </source>
</evidence>
<proteinExistence type="predicted"/>
<comment type="caution">
    <text evidence="2">The sequence shown here is derived from an EMBL/GenBank/DDBJ whole genome shotgun (WGS) entry which is preliminary data.</text>
</comment>
<sequence length="160" mass="17620">MMRAILPLALVLAILPAWAKQPVDEIKSGGCLELKIDDRPTPCNHDFRLIDDGQGEVSFVTGYGDGRGAPKTVLALFTAQTPDMENAYGYALRLTSITLMTYDKPHTERVWKAAGLCFLVKPNPVRVAAKLIRQDIVAMCSATLADASAPVRRIDWKFVF</sequence>
<feature type="signal peptide" evidence="1">
    <location>
        <begin position="1"/>
        <end position="19"/>
    </location>
</feature>
<dbReference type="Proteomes" id="UP000286997">
    <property type="component" value="Unassembled WGS sequence"/>
</dbReference>
<evidence type="ECO:0000313" key="3">
    <source>
        <dbReference type="Proteomes" id="UP000286997"/>
    </source>
</evidence>
<protein>
    <submittedName>
        <fullName evidence="2">Uncharacterized protein</fullName>
    </submittedName>
</protein>
<feature type="chain" id="PRO_5019485972" evidence="1">
    <location>
        <begin position="20"/>
        <end position="160"/>
    </location>
</feature>
<organism evidence="2 3">
    <name type="scientific">Methylobacterium oryzihabitans</name>
    <dbReference type="NCBI Taxonomy" id="2499852"/>
    <lineage>
        <taxon>Bacteria</taxon>
        <taxon>Pseudomonadati</taxon>
        <taxon>Pseudomonadota</taxon>
        <taxon>Alphaproteobacteria</taxon>
        <taxon>Hyphomicrobiales</taxon>
        <taxon>Methylobacteriaceae</taxon>
        <taxon>Methylobacterium</taxon>
    </lineage>
</organism>
<keyword evidence="3" id="KW-1185">Reference proteome</keyword>
<dbReference type="RefSeq" id="WP_127733455.1">
    <property type="nucleotide sequence ID" value="NZ_SACP01000034.1"/>
</dbReference>
<evidence type="ECO:0000256" key="1">
    <source>
        <dbReference type="SAM" id="SignalP"/>
    </source>
</evidence>
<accession>A0A437NVX8</accession>
<dbReference type="AlphaFoldDB" id="A0A437NVX8"/>
<dbReference type="EMBL" id="SACP01000034">
    <property type="protein sequence ID" value="RVU14179.1"/>
    <property type="molecule type" value="Genomic_DNA"/>
</dbReference>
<reference evidence="2 3" key="1">
    <citation type="submission" date="2019-01" db="EMBL/GenBank/DDBJ databases">
        <authorList>
            <person name="Chen W.-M."/>
        </authorList>
    </citation>
    <scope>NUCLEOTIDE SEQUENCE [LARGE SCALE GENOMIC DNA]</scope>
    <source>
        <strain evidence="2 3">TER-1</strain>
    </source>
</reference>
<dbReference type="OrthoDB" id="7993424at2"/>
<keyword evidence="1" id="KW-0732">Signal</keyword>